<dbReference type="PANTHER" id="PTHR42693">
    <property type="entry name" value="ARYLSULFATASE FAMILY MEMBER"/>
    <property type="match status" value="1"/>
</dbReference>
<name>A0A840TX26_9BACT</name>
<protein>
    <submittedName>
        <fullName evidence="7">Arylsulfatase A-like enzyme</fullName>
    </submittedName>
</protein>
<dbReference type="Gene3D" id="3.30.1120.10">
    <property type="match status" value="1"/>
</dbReference>
<feature type="domain" description="Sulfatase N-terminal" evidence="6">
    <location>
        <begin position="36"/>
        <end position="399"/>
    </location>
</feature>
<keyword evidence="3" id="KW-0378">Hydrolase</keyword>
<accession>A0A840TX26</accession>
<dbReference type="EMBL" id="JACHGF010000019">
    <property type="protein sequence ID" value="MBB5287485.1"/>
    <property type="molecule type" value="Genomic_DNA"/>
</dbReference>
<keyword evidence="5" id="KW-0732">Signal</keyword>
<evidence type="ECO:0000256" key="1">
    <source>
        <dbReference type="ARBA" id="ARBA00008779"/>
    </source>
</evidence>
<keyword evidence="4" id="KW-0106">Calcium</keyword>
<feature type="chain" id="PRO_5032545155" evidence="5">
    <location>
        <begin position="31"/>
        <end position="513"/>
    </location>
</feature>
<dbReference type="Proteomes" id="UP000557307">
    <property type="component" value="Unassembled WGS sequence"/>
</dbReference>
<dbReference type="SUPFAM" id="SSF53649">
    <property type="entry name" value="Alkaline phosphatase-like"/>
    <property type="match status" value="1"/>
</dbReference>
<evidence type="ECO:0000256" key="2">
    <source>
        <dbReference type="ARBA" id="ARBA00022723"/>
    </source>
</evidence>
<organism evidence="7 8">
    <name type="scientific">Rhabdobacter roseus</name>
    <dbReference type="NCBI Taxonomy" id="1655419"/>
    <lineage>
        <taxon>Bacteria</taxon>
        <taxon>Pseudomonadati</taxon>
        <taxon>Bacteroidota</taxon>
        <taxon>Cytophagia</taxon>
        <taxon>Cytophagales</taxon>
        <taxon>Cytophagaceae</taxon>
        <taxon>Rhabdobacter</taxon>
    </lineage>
</organism>
<dbReference type="PROSITE" id="PS00149">
    <property type="entry name" value="SULFATASE_2"/>
    <property type="match status" value="1"/>
</dbReference>
<keyword evidence="2" id="KW-0479">Metal-binding</keyword>
<comment type="similarity">
    <text evidence="1">Belongs to the sulfatase family.</text>
</comment>
<keyword evidence="8" id="KW-1185">Reference proteome</keyword>
<evidence type="ECO:0000256" key="4">
    <source>
        <dbReference type="ARBA" id="ARBA00022837"/>
    </source>
</evidence>
<feature type="signal peptide" evidence="5">
    <location>
        <begin position="1"/>
        <end position="30"/>
    </location>
</feature>
<evidence type="ECO:0000313" key="7">
    <source>
        <dbReference type="EMBL" id="MBB5287485.1"/>
    </source>
</evidence>
<dbReference type="InterPro" id="IPR024607">
    <property type="entry name" value="Sulfatase_CS"/>
</dbReference>
<dbReference type="PANTHER" id="PTHR42693:SF53">
    <property type="entry name" value="ENDO-4-O-SULFATASE"/>
    <property type="match status" value="1"/>
</dbReference>
<dbReference type="GO" id="GO:0004065">
    <property type="term" value="F:arylsulfatase activity"/>
    <property type="evidence" value="ECO:0007669"/>
    <property type="project" value="TreeGrafter"/>
</dbReference>
<proteinExistence type="inferred from homology"/>
<dbReference type="GO" id="GO:0046872">
    <property type="term" value="F:metal ion binding"/>
    <property type="evidence" value="ECO:0007669"/>
    <property type="project" value="UniProtKB-KW"/>
</dbReference>
<dbReference type="Pfam" id="PF00884">
    <property type="entry name" value="Sulfatase"/>
    <property type="match status" value="1"/>
</dbReference>
<dbReference type="CDD" id="cd16143">
    <property type="entry name" value="ARS_like"/>
    <property type="match status" value="1"/>
</dbReference>
<dbReference type="AlphaFoldDB" id="A0A840TX26"/>
<evidence type="ECO:0000256" key="5">
    <source>
        <dbReference type="SAM" id="SignalP"/>
    </source>
</evidence>
<evidence type="ECO:0000256" key="3">
    <source>
        <dbReference type="ARBA" id="ARBA00022801"/>
    </source>
</evidence>
<dbReference type="InterPro" id="IPR000917">
    <property type="entry name" value="Sulfatase_N"/>
</dbReference>
<dbReference type="RefSeq" id="WP_184179737.1">
    <property type="nucleotide sequence ID" value="NZ_JACHGF010000019.1"/>
</dbReference>
<dbReference type="Gene3D" id="3.40.720.10">
    <property type="entry name" value="Alkaline Phosphatase, subunit A"/>
    <property type="match status" value="1"/>
</dbReference>
<sequence>MLKQVPPFRARTSAPLLLSLLLLACTHPKATTQHPPNILYILADDLGYGDLSVYNPEGKIRTPHLDRLAAEGMRFTDAHSPSSVCTPTRYALLTGRYPWRSRLPVGVLRGYSRSLIEPDRLTVPALLHKAGYHTGMVGKWHLGVDWASQPAYASLAQQPLYGIQSEMDPEHIDFAQPPLAGPRQLGFDATYFLPASLDMPPYCYLQNDQLTELPTAHTEGNSLESGYTGPFWRAGLMAPSFDFGQVLPTFTRQAQDFLRRQSSARPFFLYLALAAPHTPWVPSEQYRGQSGAGEYGDFVQMVDAQVGQVLRTLDSLRLSSNTLVIFTSDNGPFWRPAFSERFGHRAAGKLRGMKGDIYEGGHRVPFLVRWPGKVKPGTVSDAPTTLANLLATCADLLGVPFPEESVEDSYSILPVLLGRRPEVPHQPAIVHSASNGFYAIRRGPWKLIEGLGSGGFTEPRVLTPQPGQPTGQLYNLEIDPAESQDLYQKYPEQVQELTTLLNEIRASTQRVKL</sequence>
<evidence type="ECO:0000259" key="6">
    <source>
        <dbReference type="Pfam" id="PF00884"/>
    </source>
</evidence>
<dbReference type="PROSITE" id="PS00523">
    <property type="entry name" value="SULFATASE_1"/>
    <property type="match status" value="1"/>
</dbReference>
<dbReference type="InterPro" id="IPR017850">
    <property type="entry name" value="Alkaline_phosphatase_core_sf"/>
</dbReference>
<dbReference type="PROSITE" id="PS51257">
    <property type="entry name" value="PROKAR_LIPOPROTEIN"/>
    <property type="match status" value="1"/>
</dbReference>
<evidence type="ECO:0000313" key="8">
    <source>
        <dbReference type="Proteomes" id="UP000557307"/>
    </source>
</evidence>
<dbReference type="InterPro" id="IPR050738">
    <property type="entry name" value="Sulfatase"/>
</dbReference>
<reference evidence="7 8" key="1">
    <citation type="submission" date="2020-08" db="EMBL/GenBank/DDBJ databases">
        <title>Genomic Encyclopedia of Type Strains, Phase IV (KMG-IV): sequencing the most valuable type-strain genomes for metagenomic binning, comparative biology and taxonomic classification.</title>
        <authorList>
            <person name="Goeker M."/>
        </authorList>
    </citation>
    <scope>NUCLEOTIDE SEQUENCE [LARGE SCALE GENOMIC DNA]</scope>
    <source>
        <strain evidence="7 8">DSM 105074</strain>
    </source>
</reference>
<gene>
    <name evidence="7" type="ORF">HNQ92_005649</name>
</gene>
<comment type="caution">
    <text evidence="7">The sequence shown here is derived from an EMBL/GenBank/DDBJ whole genome shotgun (WGS) entry which is preliminary data.</text>
</comment>